<feature type="compositionally biased region" description="Basic and acidic residues" evidence="1">
    <location>
        <begin position="80"/>
        <end position="99"/>
    </location>
</feature>
<accession>A0A6L2LIE8</accession>
<keyword evidence="2" id="KW-0695">RNA-directed DNA polymerase</keyword>
<keyword evidence="2" id="KW-0548">Nucleotidyltransferase</keyword>
<sequence>MMKEIHPKEIKMTRMAKAKENALNVKIQIISLENTQNYQETIIKEPSLDEHGVIAMKMEKKRPRTKNVLWLKHLMRLKKAQEKDKIESKPDKNGKRDQDSLNAAAGGNLLEKNPQDALTIIENKSKVHNSRSKPVASPVNACDNHSSSELAKLTHAVNQQTSAVTTAMTAMLKQLQSNPPPAQVKAVEEICVTCGATGNFNQGNPGYRPQGVANQMRPPGFAQPNVQNNQNRFGQPHGFNRGTNFNQEQPYQATAQSNQNFHLNELEKIKRMNDVSLKAMQNQIDMVKNKLRNEMKISIQTSLSNQTNEIKNMMASLLQMNTAFTSGSKTLSGITVANPKGKLKAITTRSGLVIEGPTVPNPPKSVNPEEDKCVEETYTDPDLAEYTIKVPPPPPVQKPKPSIQRNFVLHTRDSLPLHISDPRVPLILGRPLLRTTRALIDVHDEEMILRGGDERLTLNMKHDTTSYSNHPRRESVNLINIFNLPIEDCLEDLVSNKQSGNPTFSIHKEIASPEDFSRDDDLPSPDNEDKDFDPPFYELLVFKEVPNSMRLLPFSSENEEKVFKPRIYTSKKPGHLAARLGCAKTKVATWDDLAFKLVPFGLNVKHLNIFCKDVDLKLKFLI</sequence>
<organism evidence="2">
    <name type="scientific">Tanacetum cinerariifolium</name>
    <name type="common">Dalmatian daisy</name>
    <name type="synonym">Chrysanthemum cinerariifolium</name>
    <dbReference type="NCBI Taxonomy" id="118510"/>
    <lineage>
        <taxon>Eukaryota</taxon>
        <taxon>Viridiplantae</taxon>
        <taxon>Streptophyta</taxon>
        <taxon>Embryophyta</taxon>
        <taxon>Tracheophyta</taxon>
        <taxon>Spermatophyta</taxon>
        <taxon>Magnoliopsida</taxon>
        <taxon>eudicotyledons</taxon>
        <taxon>Gunneridae</taxon>
        <taxon>Pentapetalae</taxon>
        <taxon>asterids</taxon>
        <taxon>campanulids</taxon>
        <taxon>Asterales</taxon>
        <taxon>Asteraceae</taxon>
        <taxon>Asteroideae</taxon>
        <taxon>Anthemideae</taxon>
        <taxon>Anthemidinae</taxon>
        <taxon>Tanacetum</taxon>
    </lineage>
</organism>
<dbReference type="EMBL" id="BKCJ010004526">
    <property type="protein sequence ID" value="GEU61561.1"/>
    <property type="molecule type" value="Genomic_DNA"/>
</dbReference>
<gene>
    <name evidence="2" type="ORF">Tci_033539</name>
</gene>
<feature type="region of interest" description="Disordered" evidence="1">
    <location>
        <begin position="504"/>
        <end position="531"/>
    </location>
</feature>
<keyword evidence="2" id="KW-0808">Transferase</keyword>
<feature type="region of interest" description="Disordered" evidence="1">
    <location>
        <begin position="80"/>
        <end position="109"/>
    </location>
</feature>
<proteinExistence type="predicted"/>
<evidence type="ECO:0000313" key="2">
    <source>
        <dbReference type="EMBL" id="GEU61561.1"/>
    </source>
</evidence>
<protein>
    <submittedName>
        <fullName evidence="2">Reverse transcriptase domain-containing protein</fullName>
    </submittedName>
</protein>
<evidence type="ECO:0000256" key="1">
    <source>
        <dbReference type="SAM" id="MobiDB-lite"/>
    </source>
</evidence>
<feature type="compositionally biased region" description="Acidic residues" evidence="1">
    <location>
        <begin position="522"/>
        <end position="531"/>
    </location>
</feature>
<dbReference type="GO" id="GO:0003964">
    <property type="term" value="F:RNA-directed DNA polymerase activity"/>
    <property type="evidence" value="ECO:0007669"/>
    <property type="project" value="UniProtKB-KW"/>
</dbReference>
<name>A0A6L2LIE8_TANCI</name>
<comment type="caution">
    <text evidence="2">The sequence shown here is derived from an EMBL/GenBank/DDBJ whole genome shotgun (WGS) entry which is preliminary data.</text>
</comment>
<reference evidence="2" key="1">
    <citation type="journal article" date="2019" name="Sci. Rep.">
        <title>Draft genome of Tanacetum cinerariifolium, the natural source of mosquito coil.</title>
        <authorList>
            <person name="Yamashiro T."/>
            <person name="Shiraishi A."/>
            <person name="Satake H."/>
            <person name="Nakayama K."/>
        </authorList>
    </citation>
    <scope>NUCLEOTIDE SEQUENCE</scope>
</reference>
<dbReference type="AlphaFoldDB" id="A0A6L2LIE8"/>
<feature type="compositionally biased region" description="Basic and acidic residues" evidence="1">
    <location>
        <begin position="506"/>
        <end position="521"/>
    </location>
</feature>